<evidence type="ECO:0000313" key="5">
    <source>
        <dbReference type="EMBL" id="CAD8706949.1"/>
    </source>
</evidence>
<dbReference type="AlphaFoldDB" id="A0A7S0X9Q5"/>
<protein>
    <submittedName>
        <fullName evidence="5">Uncharacterized protein</fullName>
    </submittedName>
</protein>
<keyword evidence="4" id="KW-1133">Transmembrane helix</keyword>
<dbReference type="InterPro" id="IPR050349">
    <property type="entry name" value="WD_LIS1/nudF_dynein_reg"/>
</dbReference>
<dbReference type="PANTHER" id="PTHR44129">
    <property type="entry name" value="WD REPEAT-CONTAINING PROTEIN POP1"/>
    <property type="match status" value="1"/>
</dbReference>
<dbReference type="EMBL" id="HBFC01016309">
    <property type="protein sequence ID" value="CAD8706949.1"/>
    <property type="molecule type" value="Transcribed_RNA"/>
</dbReference>
<sequence>MSPDNNRLYSGGRDGTVRAWDHLLGDAGAGAGAVLVMAGHAAAVCALAVDAGGKRLYSAGADNVVRVWLLADGSCLRSSNLFALTHADATSYFGAPQRAYSHSFAPQHKVYGVALSRDGRRCFAGCTDKDVKVWDTAAGTLKLALKGHEGPVGAMAAFHTSSTRLLTGAGDATIRAWDLERGRCDCVMEGHSGPVLAVVISSDDRRVYSASSDQSVRVWEVTFIEGAVGAFKAQCLRTMGNCHQGRIVRCLAISRFVPRRMCWKMS</sequence>
<dbReference type="SUPFAM" id="SSF50998">
    <property type="entry name" value="Quinoprotein alcohol dehydrogenase-like"/>
    <property type="match status" value="1"/>
</dbReference>
<evidence type="ECO:0000256" key="4">
    <source>
        <dbReference type="SAM" id="Phobius"/>
    </source>
</evidence>
<dbReference type="InterPro" id="IPR011047">
    <property type="entry name" value="Quinoprotein_ADH-like_sf"/>
</dbReference>
<dbReference type="PRINTS" id="PR00320">
    <property type="entry name" value="GPROTEINBRPT"/>
</dbReference>
<keyword evidence="4" id="KW-0472">Membrane</keyword>
<feature type="transmembrane region" description="Helical" evidence="4">
    <location>
        <begin position="27"/>
        <end position="49"/>
    </location>
</feature>
<dbReference type="Gene3D" id="2.130.10.10">
    <property type="entry name" value="YVTN repeat-like/Quinoprotein amine dehydrogenase"/>
    <property type="match status" value="2"/>
</dbReference>
<name>A0A7S0X9Q5_9CHLO</name>
<evidence type="ECO:0000256" key="1">
    <source>
        <dbReference type="ARBA" id="ARBA00022574"/>
    </source>
</evidence>
<dbReference type="PROSITE" id="PS50294">
    <property type="entry name" value="WD_REPEATS_REGION"/>
    <property type="match status" value="4"/>
</dbReference>
<feature type="repeat" description="WD" evidence="3">
    <location>
        <begin position="188"/>
        <end position="221"/>
    </location>
</feature>
<dbReference type="PROSITE" id="PS50082">
    <property type="entry name" value="WD_REPEATS_2"/>
    <property type="match status" value="4"/>
</dbReference>
<dbReference type="PROSITE" id="PS00678">
    <property type="entry name" value="WD_REPEATS_1"/>
    <property type="match status" value="2"/>
</dbReference>
<feature type="repeat" description="WD" evidence="3">
    <location>
        <begin position="1"/>
        <end position="21"/>
    </location>
</feature>
<dbReference type="SMART" id="SM00320">
    <property type="entry name" value="WD40"/>
    <property type="match status" value="4"/>
</dbReference>
<keyword evidence="4" id="KW-0812">Transmembrane</keyword>
<feature type="repeat" description="WD" evidence="3">
    <location>
        <begin position="37"/>
        <end position="78"/>
    </location>
</feature>
<reference evidence="5" key="1">
    <citation type="submission" date="2021-01" db="EMBL/GenBank/DDBJ databases">
        <authorList>
            <person name="Corre E."/>
            <person name="Pelletier E."/>
            <person name="Niang G."/>
            <person name="Scheremetjew M."/>
            <person name="Finn R."/>
            <person name="Kale V."/>
            <person name="Holt S."/>
            <person name="Cochrane G."/>
            <person name="Meng A."/>
            <person name="Brown T."/>
            <person name="Cohen L."/>
        </authorList>
    </citation>
    <scope>NUCLEOTIDE SEQUENCE</scope>
    <source>
        <strain evidence="5">SL-175</strain>
    </source>
</reference>
<dbReference type="InterPro" id="IPR019775">
    <property type="entry name" value="WD40_repeat_CS"/>
</dbReference>
<evidence type="ECO:0000256" key="3">
    <source>
        <dbReference type="PROSITE-ProRule" id="PRU00221"/>
    </source>
</evidence>
<dbReference type="InterPro" id="IPR001680">
    <property type="entry name" value="WD40_rpt"/>
</dbReference>
<accession>A0A7S0X9Q5</accession>
<organism evidence="5">
    <name type="scientific">Mantoniella antarctica</name>
    <dbReference type="NCBI Taxonomy" id="81844"/>
    <lineage>
        <taxon>Eukaryota</taxon>
        <taxon>Viridiplantae</taxon>
        <taxon>Chlorophyta</taxon>
        <taxon>Mamiellophyceae</taxon>
        <taxon>Mamiellales</taxon>
        <taxon>Mamiellaceae</taxon>
        <taxon>Mantoniella</taxon>
    </lineage>
</organism>
<keyword evidence="1 3" id="KW-0853">WD repeat</keyword>
<proteinExistence type="predicted"/>
<keyword evidence="2" id="KW-0677">Repeat</keyword>
<evidence type="ECO:0000256" key="2">
    <source>
        <dbReference type="ARBA" id="ARBA00022737"/>
    </source>
</evidence>
<dbReference type="InterPro" id="IPR015943">
    <property type="entry name" value="WD40/YVTN_repeat-like_dom_sf"/>
</dbReference>
<dbReference type="InterPro" id="IPR020472">
    <property type="entry name" value="WD40_PAC1"/>
</dbReference>
<dbReference type="Pfam" id="PF00400">
    <property type="entry name" value="WD40"/>
    <property type="match status" value="5"/>
</dbReference>
<feature type="repeat" description="WD" evidence="3">
    <location>
        <begin position="145"/>
        <end position="183"/>
    </location>
</feature>
<gene>
    <name evidence="5" type="ORF">MANT1106_LOCUS9632</name>
</gene>